<dbReference type="InterPro" id="IPR003726">
    <property type="entry name" value="HCY_dom"/>
</dbReference>
<dbReference type="Proteomes" id="UP000091956">
    <property type="component" value="Unassembled WGS sequence"/>
</dbReference>
<evidence type="ECO:0000259" key="4">
    <source>
        <dbReference type="PROSITE" id="PS50970"/>
    </source>
</evidence>
<dbReference type="PANTHER" id="PTHR11103:SF10">
    <property type="entry name" value="HOMOCYSTEINE S-METHYLTRANSFERASE 1-RELATED"/>
    <property type="match status" value="1"/>
</dbReference>
<dbReference type="PANTHER" id="PTHR11103">
    <property type="entry name" value="SLR1189 PROTEIN"/>
    <property type="match status" value="1"/>
</dbReference>
<dbReference type="STRING" id="342668.A0A1B8GEI7"/>
<evidence type="ECO:0000256" key="2">
    <source>
        <dbReference type="ARBA" id="ARBA00022679"/>
    </source>
</evidence>
<keyword evidence="3" id="KW-0862">Zinc</keyword>
<feature type="binding site" evidence="3">
    <location>
        <position position="241"/>
    </location>
    <ligand>
        <name>Zn(2+)</name>
        <dbReference type="ChEBI" id="CHEBI:29105"/>
    </ligand>
</feature>
<evidence type="ECO:0000256" key="1">
    <source>
        <dbReference type="ARBA" id="ARBA00022603"/>
    </source>
</evidence>
<feature type="binding site" evidence="3">
    <location>
        <position position="330"/>
    </location>
    <ligand>
        <name>Zn(2+)</name>
        <dbReference type="ChEBI" id="CHEBI:29105"/>
    </ligand>
</feature>
<evidence type="ECO:0000313" key="6">
    <source>
        <dbReference type="Proteomes" id="UP000091956"/>
    </source>
</evidence>
<dbReference type="SUPFAM" id="SSF82282">
    <property type="entry name" value="Homocysteine S-methyltransferase"/>
    <property type="match status" value="1"/>
</dbReference>
<comment type="cofactor">
    <cofactor evidence="3">
        <name>Zn(2+)</name>
        <dbReference type="ChEBI" id="CHEBI:29105"/>
    </cofactor>
</comment>
<reference evidence="6" key="2">
    <citation type="journal article" date="2018" name="Nat. Commun.">
        <title>Extreme sensitivity to ultraviolet light in the fungal pathogen causing white-nose syndrome of bats.</title>
        <authorList>
            <person name="Palmer J.M."/>
            <person name="Drees K.P."/>
            <person name="Foster J.T."/>
            <person name="Lindner D.L."/>
        </authorList>
    </citation>
    <scope>NUCLEOTIDE SEQUENCE [LARGE SCALE GENOMIC DNA]</scope>
    <source>
        <strain evidence="6">UAMH 10579</strain>
    </source>
</reference>
<dbReference type="GO" id="GO:0008168">
    <property type="term" value="F:methyltransferase activity"/>
    <property type="evidence" value="ECO:0007669"/>
    <property type="project" value="UniProtKB-UniRule"/>
</dbReference>
<name>A0A1B8GEI7_9PEZI</name>
<dbReference type="AlphaFoldDB" id="A0A1B8GEI7"/>
<gene>
    <name evidence="5" type="ORF">VE01_07794</name>
</gene>
<sequence length="350" mass="38801">MTLHKASQILLLDGGLGTTLVDSYSCVFDERTPLWSSQLLLSSPSTLKDVQTAFARAGADILLTATYQASLEGFARCDVPKQEATRYMRSAVKIARAAFEGRSGRLALSLGAYGATMIPGQEYSGRYGDRVRAEWLREWHLQRVRLFYDGMETPVTERCWEEIDFLAFETLPLLSEVSAVREAMGAVAREVWGCEKEFWISCVFPGEGNVLPDGSSVEQVVRAMLGKKEGAASPSGVGINCTRLGKVEGLIMEFEKAVNRMVDASEVDQWPDLVIYPDATNGEVYNTTTMQWETGKNGSNSTLWDETLFDIVSRARDRESWRSIIVGGCCKSTPVHIAKLRNRIDGIVRT</sequence>
<reference evidence="5 6" key="1">
    <citation type="submission" date="2016-03" db="EMBL/GenBank/DDBJ databases">
        <title>Comparative genomics of Pseudogymnoascus destructans, the fungus causing white-nose syndrome of bats.</title>
        <authorList>
            <person name="Palmer J.M."/>
            <person name="Drees K.P."/>
            <person name="Foster J.T."/>
            <person name="Lindner D.L."/>
        </authorList>
    </citation>
    <scope>NUCLEOTIDE SEQUENCE [LARGE SCALE GENOMIC DNA]</scope>
    <source>
        <strain evidence="5 6">UAMH 10579</strain>
    </source>
</reference>
<keyword evidence="2 3" id="KW-0808">Transferase</keyword>
<dbReference type="GO" id="GO:0046872">
    <property type="term" value="F:metal ion binding"/>
    <property type="evidence" value="ECO:0007669"/>
    <property type="project" value="UniProtKB-KW"/>
</dbReference>
<dbReference type="RefSeq" id="XP_059319486.1">
    <property type="nucleotide sequence ID" value="XM_059463910.1"/>
</dbReference>
<keyword evidence="3" id="KW-0479">Metal-binding</keyword>
<feature type="binding site" evidence="3">
    <location>
        <position position="329"/>
    </location>
    <ligand>
        <name>Zn(2+)</name>
        <dbReference type="ChEBI" id="CHEBI:29105"/>
    </ligand>
</feature>
<proteinExistence type="predicted"/>
<dbReference type="GO" id="GO:0032259">
    <property type="term" value="P:methylation"/>
    <property type="evidence" value="ECO:0007669"/>
    <property type="project" value="UniProtKB-KW"/>
</dbReference>
<dbReference type="PROSITE" id="PS50970">
    <property type="entry name" value="HCY"/>
    <property type="match status" value="1"/>
</dbReference>
<evidence type="ECO:0000256" key="3">
    <source>
        <dbReference type="PROSITE-ProRule" id="PRU00333"/>
    </source>
</evidence>
<protein>
    <recommendedName>
        <fullName evidence="4">Hcy-binding domain-containing protein</fullName>
    </recommendedName>
</protein>
<dbReference type="Pfam" id="PF02574">
    <property type="entry name" value="S-methyl_trans"/>
    <property type="match status" value="1"/>
</dbReference>
<dbReference type="Gene3D" id="3.20.20.330">
    <property type="entry name" value="Homocysteine-binding-like domain"/>
    <property type="match status" value="1"/>
</dbReference>
<feature type="domain" description="Hcy-binding" evidence="4">
    <location>
        <begin position="1"/>
        <end position="344"/>
    </location>
</feature>
<organism evidence="5 6">
    <name type="scientific">Pseudogymnoascus verrucosus</name>
    <dbReference type="NCBI Taxonomy" id="342668"/>
    <lineage>
        <taxon>Eukaryota</taxon>
        <taxon>Fungi</taxon>
        <taxon>Dikarya</taxon>
        <taxon>Ascomycota</taxon>
        <taxon>Pezizomycotina</taxon>
        <taxon>Leotiomycetes</taxon>
        <taxon>Thelebolales</taxon>
        <taxon>Thelebolaceae</taxon>
        <taxon>Pseudogymnoascus</taxon>
    </lineage>
</organism>
<keyword evidence="6" id="KW-1185">Reference proteome</keyword>
<evidence type="ECO:0000313" key="5">
    <source>
        <dbReference type="EMBL" id="OBT94241.2"/>
    </source>
</evidence>
<keyword evidence="1 3" id="KW-0489">Methyltransferase</keyword>
<dbReference type="InterPro" id="IPR036589">
    <property type="entry name" value="HCY_dom_sf"/>
</dbReference>
<accession>A0A1B8GEI7</accession>
<dbReference type="GeneID" id="28841180"/>
<dbReference type="EMBL" id="KV460245">
    <property type="protein sequence ID" value="OBT94241.2"/>
    <property type="molecule type" value="Genomic_DNA"/>
</dbReference>